<comment type="similarity">
    <text evidence="1">Belongs to the short-chain dehydrogenases/reductases (SDR) family.</text>
</comment>
<dbReference type="InterPro" id="IPR020904">
    <property type="entry name" value="Sc_DH/Rdtase_CS"/>
</dbReference>
<dbReference type="Proteomes" id="UP000031030">
    <property type="component" value="Unassembled WGS sequence"/>
</dbReference>
<dbReference type="PRINTS" id="PR00080">
    <property type="entry name" value="SDRFAMILY"/>
</dbReference>
<evidence type="ECO:0000256" key="2">
    <source>
        <dbReference type="ARBA" id="ARBA00023002"/>
    </source>
</evidence>
<dbReference type="SMART" id="SM00822">
    <property type="entry name" value="PKS_KR"/>
    <property type="match status" value="1"/>
</dbReference>
<dbReference type="PRINTS" id="PR00081">
    <property type="entry name" value="GDHRDH"/>
</dbReference>
<dbReference type="GO" id="GO:0016491">
    <property type="term" value="F:oxidoreductase activity"/>
    <property type="evidence" value="ECO:0007669"/>
    <property type="project" value="UniProtKB-KW"/>
</dbReference>
<evidence type="ECO:0000313" key="5">
    <source>
        <dbReference type="Proteomes" id="UP000031030"/>
    </source>
</evidence>
<sequence>MELRLIGARALVTGAAGGIGRAAARALVAEGCRVALLDRDAAALSSLADSLRDAGGAVSVHPCDVTDEASVDAAVRAAGDLDIVIGCAGISGPVGTPLAETALADWESVFAVNVRGTFLVLRAAIPALRRSDAASVVLVASDSALVAAPGMVPYCASKAAVLQLARAAAVDLAPDGIRVTAVCPSVVDTPMSRDDLEVAGFDDAAFPVQSADEVGVQLVFLASPVSRPVNGTALVTDFGYTARSNFPA</sequence>
<dbReference type="PANTHER" id="PTHR43477:SF1">
    <property type="entry name" value="DIHYDROANTICAPSIN 7-DEHYDROGENASE"/>
    <property type="match status" value="1"/>
</dbReference>
<dbReference type="PROSITE" id="PS00061">
    <property type="entry name" value="ADH_SHORT"/>
    <property type="match status" value="1"/>
</dbReference>
<comment type="caution">
    <text evidence="4">The sequence shown here is derived from an EMBL/GenBank/DDBJ whole genome shotgun (WGS) entry which is preliminary data.</text>
</comment>
<dbReference type="InterPro" id="IPR051122">
    <property type="entry name" value="SDR_DHRS6-like"/>
</dbReference>
<feature type="domain" description="Ketoreductase" evidence="3">
    <location>
        <begin position="8"/>
        <end position="185"/>
    </location>
</feature>
<proteinExistence type="inferred from homology"/>
<evidence type="ECO:0000313" key="4">
    <source>
        <dbReference type="EMBL" id="KHK95530.1"/>
    </source>
</evidence>
<dbReference type="Pfam" id="PF13561">
    <property type="entry name" value="adh_short_C2"/>
    <property type="match status" value="1"/>
</dbReference>
<evidence type="ECO:0000256" key="1">
    <source>
        <dbReference type="ARBA" id="ARBA00006484"/>
    </source>
</evidence>
<gene>
    <name evidence="4" type="ORF">LK09_19120</name>
</gene>
<dbReference type="InterPro" id="IPR057326">
    <property type="entry name" value="KR_dom"/>
</dbReference>
<organism evidence="4 5">
    <name type="scientific">Microbacterium mangrovi</name>
    <dbReference type="NCBI Taxonomy" id="1348253"/>
    <lineage>
        <taxon>Bacteria</taxon>
        <taxon>Bacillati</taxon>
        <taxon>Actinomycetota</taxon>
        <taxon>Actinomycetes</taxon>
        <taxon>Micrococcales</taxon>
        <taxon>Microbacteriaceae</taxon>
        <taxon>Microbacterium</taxon>
    </lineage>
</organism>
<dbReference type="PANTHER" id="PTHR43477">
    <property type="entry name" value="DIHYDROANTICAPSIN 7-DEHYDROGENASE"/>
    <property type="match status" value="1"/>
</dbReference>
<dbReference type="InterPro" id="IPR036291">
    <property type="entry name" value="NAD(P)-bd_dom_sf"/>
</dbReference>
<dbReference type="InterPro" id="IPR002347">
    <property type="entry name" value="SDR_fam"/>
</dbReference>
<dbReference type="STRING" id="1348253.LK09_19120"/>
<reference evidence="4 5" key="1">
    <citation type="submission" date="2014-11" db="EMBL/GenBank/DDBJ databases">
        <title>Genome sequence of Microbacterium mangrovi MUSC 115(T).</title>
        <authorList>
            <person name="Lee L.-H."/>
        </authorList>
    </citation>
    <scope>NUCLEOTIDE SEQUENCE [LARGE SCALE GENOMIC DNA]</scope>
    <source>
        <strain evidence="4 5">MUSC 115</strain>
    </source>
</reference>
<keyword evidence="2" id="KW-0560">Oxidoreductase</keyword>
<accession>A0A0B2A1R3</accession>
<dbReference type="Gene3D" id="3.40.50.720">
    <property type="entry name" value="NAD(P)-binding Rossmann-like Domain"/>
    <property type="match status" value="1"/>
</dbReference>
<dbReference type="EMBL" id="JTDK01000022">
    <property type="protein sequence ID" value="KHK95530.1"/>
    <property type="molecule type" value="Genomic_DNA"/>
</dbReference>
<dbReference type="SUPFAM" id="SSF51735">
    <property type="entry name" value="NAD(P)-binding Rossmann-fold domains"/>
    <property type="match status" value="1"/>
</dbReference>
<protein>
    <submittedName>
        <fullName evidence="4">Dehydrogenase</fullName>
    </submittedName>
</protein>
<evidence type="ECO:0000259" key="3">
    <source>
        <dbReference type="SMART" id="SM00822"/>
    </source>
</evidence>
<name>A0A0B2A1R3_9MICO</name>
<dbReference type="CDD" id="cd05233">
    <property type="entry name" value="SDR_c"/>
    <property type="match status" value="1"/>
</dbReference>
<dbReference type="FunFam" id="3.40.50.720:FF:000084">
    <property type="entry name" value="Short-chain dehydrogenase reductase"/>
    <property type="match status" value="1"/>
</dbReference>
<dbReference type="AlphaFoldDB" id="A0A0B2A1R3"/>
<dbReference type="OrthoDB" id="7064009at2"/>
<dbReference type="RefSeq" id="WP_039403249.1">
    <property type="nucleotide sequence ID" value="NZ_JTDK01000022.1"/>
</dbReference>
<keyword evidence="5" id="KW-1185">Reference proteome</keyword>